<name>A0A934PJI9_9FLAO</name>
<gene>
    <name evidence="1" type="ORF">I5M07_05535</name>
</gene>
<dbReference type="EMBL" id="JAEHFV010000002">
    <property type="protein sequence ID" value="MBK0369296.1"/>
    <property type="molecule type" value="Genomic_DNA"/>
</dbReference>
<proteinExistence type="predicted"/>
<comment type="caution">
    <text evidence="1">The sequence shown here is derived from an EMBL/GenBank/DDBJ whole genome shotgun (WGS) entry which is preliminary data.</text>
</comment>
<dbReference type="Proteomes" id="UP000609172">
    <property type="component" value="Unassembled WGS sequence"/>
</dbReference>
<reference evidence="1" key="1">
    <citation type="submission" date="2020-12" db="EMBL/GenBank/DDBJ databases">
        <title>Bacterial novel species Flavobacterium sp. SE-1-e isolated from soil.</title>
        <authorList>
            <person name="Jung H.-Y."/>
        </authorList>
    </citation>
    <scope>NUCLEOTIDE SEQUENCE</scope>
    <source>
        <strain evidence="1">SE-1-e</strain>
    </source>
</reference>
<accession>A0A934PJI9</accession>
<dbReference type="RefSeq" id="WP_200105228.1">
    <property type="nucleotide sequence ID" value="NZ_JAEHFV010000002.1"/>
</dbReference>
<organism evidence="1 2">
    <name type="scientific">Flavobacterium agrisoli</name>
    <dbReference type="NCBI Taxonomy" id="2793066"/>
    <lineage>
        <taxon>Bacteria</taxon>
        <taxon>Pseudomonadati</taxon>
        <taxon>Bacteroidota</taxon>
        <taxon>Flavobacteriia</taxon>
        <taxon>Flavobacteriales</taxon>
        <taxon>Flavobacteriaceae</taxon>
        <taxon>Flavobacterium</taxon>
    </lineage>
</organism>
<protein>
    <recommendedName>
        <fullName evidence="3">DUF2946 domain-containing protein</fullName>
    </recommendedName>
</protein>
<dbReference type="AlphaFoldDB" id="A0A934PJI9"/>
<sequence length="116" mass="13162">MKNKQLILSFTLAVTVLFSILFQSIHSYEHLKQQLAQVDCHHHYNTANHTEITHKHHAFEMCSVCHFSFSYSVAPQDFSFQVLHFQQLLSCAIIIPDGIISFSGSSYSLRGPPVIA</sequence>
<keyword evidence="2" id="KW-1185">Reference proteome</keyword>
<evidence type="ECO:0008006" key="3">
    <source>
        <dbReference type="Google" id="ProtNLM"/>
    </source>
</evidence>
<evidence type="ECO:0000313" key="1">
    <source>
        <dbReference type="EMBL" id="MBK0369296.1"/>
    </source>
</evidence>
<evidence type="ECO:0000313" key="2">
    <source>
        <dbReference type="Proteomes" id="UP000609172"/>
    </source>
</evidence>